<dbReference type="SUPFAM" id="SSF54631">
    <property type="entry name" value="CBS-domain pair"/>
    <property type="match status" value="1"/>
</dbReference>
<protein>
    <recommendedName>
        <fullName evidence="3">CNNM transmembrane domain-containing protein</fullName>
    </recommendedName>
</protein>
<evidence type="ECO:0000256" key="2">
    <source>
        <dbReference type="SAM" id="Phobius"/>
    </source>
</evidence>
<organism evidence="4 5">
    <name type="scientific">Bythopirellula goksoeyrii</name>
    <dbReference type="NCBI Taxonomy" id="1400387"/>
    <lineage>
        <taxon>Bacteria</taxon>
        <taxon>Pseudomonadati</taxon>
        <taxon>Planctomycetota</taxon>
        <taxon>Planctomycetia</taxon>
        <taxon>Pirellulales</taxon>
        <taxon>Lacipirellulaceae</taxon>
        <taxon>Bythopirellula</taxon>
    </lineage>
</organism>
<gene>
    <name evidence="4" type="ORF">Pr1d_02020</name>
</gene>
<dbReference type="Pfam" id="PF01595">
    <property type="entry name" value="CNNM"/>
    <property type="match status" value="1"/>
</dbReference>
<dbReference type="OrthoDB" id="274143at2"/>
<dbReference type="GO" id="GO:0016020">
    <property type="term" value="C:membrane"/>
    <property type="evidence" value="ECO:0007669"/>
    <property type="project" value="UniProtKB-UniRule"/>
</dbReference>
<dbReference type="PROSITE" id="PS51846">
    <property type="entry name" value="CNNM"/>
    <property type="match status" value="1"/>
</dbReference>
<dbReference type="RefSeq" id="WP_148071756.1">
    <property type="nucleotide sequence ID" value="NZ_CP042913.1"/>
</dbReference>
<feature type="transmembrane region" description="Helical" evidence="2">
    <location>
        <begin position="56"/>
        <end position="78"/>
    </location>
</feature>
<dbReference type="PANTHER" id="PTHR43099">
    <property type="entry name" value="UPF0053 PROTEIN YRKA"/>
    <property type="match status" value="1"/>
</dbReference>
<dbReference type="InterPro" id="IPR002550">
    <property type="entry name" value="CNNM"/>
</dbReference>
<evidence type="ECO:0000256" key="1">
    <source>
        <dbReference type="PROSITE-ProRule" id="PRU01193"/>
    </source>
</evidence>
<accession>A0A5B9QF55</accession>
<sequence length="321" mass="35411">MIVAVFLFFLGVSLSAFFSGCETGFYRITRVRLAIEALAGNWNSKALLWLGNQPTVFVGTTLVGNNLANYLVSLSVVIGSQRLFPKGGTLVDVLGPIVLAPVVFLLGELLPKNIFYDAPNRLLKRCTAPLLGCTVLFFPVTALLWAFSRTVQFVTRRSPQELRLRLARRELAELITEGHEAGILRPAQQTLAQAMLAVAGLPLKTIVLHQGRVVRVTTTMSKSDVLRIAQHHHRALLPVEDPQNKRQLVGYLRMMDLYLSDSPTLPEPLPMVELRENMSCLAALRKLGQADDALGHVTSKDGKTVGFVTGRELRMAFLRAT</sequence>
<dbReference type="InterPro" id="IPR051676">
    <property type="entry name" value="UPF0053_domain"/>
</dbReference>
<reference evidence="4 5" key="1">
    <citation type="submission" date="2019-08" db="EMBL/GenBank/DDBJ databases">
        <title>Deep-cultivation of Planctomycetes and their phenomic and genomic characterization uncovers novel biology.</title>
        <authorList>
            <person name="Wiegand S."/>
            <person name="Jogler M."/>
            <person name="Boedeker C."/>
            <person name="Pinto D."/>
            <person name="Vollmers J."/>
            <person name="Rivas-Marin E."/>
            <person name="Kohn T."/>
            <person name="Peeters S.H."/>
            <person name="Heuer A."/>
            <person name="Rast P."/>
            <person name="Oberbeckmann S."/>
            <person name="Bunk B."/>
            <person name="Jeske O."/>
            <person name="Meyerdierks A."/>
            <person name="Storesund J.E."/>
            <person name="Kallscheuer N."/>
            <person name="Luecker S."/>
            <person name="Lage O.M."/>
            <person name="Pohl T."/>
            <person name="Merkel B.J."/>
            <person name="Hornburger P."/>
            <person name="Mueller R.-W."/>
            <person name="Bruemmer F."/>
            <person name="Labrenz M."/>
            <person name="Spormann A.M."/>
            <person name="Op den Camp H."/>
            <person name="Overmann J."/>
            <person name="Amann R."/>
            <person name="Jetten M.S.M."/>
            <person name="Mascher T."/>
            <person name="Medema M.H."/>
            <person name="Devos D.P."/>
            <person name="Kaster A.-K."/>
            <person name="Ovreas L."/>
            <person name="Rohde M."/>
            <person name="Galperin M.Y."/>
            <person name="Jogler C."/>
        </authorList>
    </citation>
    <scope>NUCLEOTIDE SEQUENCE [LARGE SCALE GENOMIC DNA]</scope>
    <source>
        <strain evidence="4 5">Pr1d</strain>
    </source>
</reference>
<name>A0A5B9QF55_9BACT</name>
<dbReference type="PANTHER" id="PTHR43099:SF4">
    <property type="entry name" value="INTEGRAL MEMBRANE PROTEIN"/>
    <property type="match status" value="1"/>
</dbReference>
<dbReference type="Proteomes" id="UP000323917">
    <property type="component" value="Chromosome"/>
</dbReference>
<proteinExistence type="predicted"/>
<evidence type="ECO:0000313" key="4">
    <source>
        <dbReference type="EMBL" id="QEG32941.1"/>
    </source>
</evidence>
<feature type="transmembrane region" description="Helical" evidence="2">
    <location>
        <begin position="90"/>
        <end position="107"/>
    </location>
</feature>
<keyword evidence="1 2" id="KW-1133">Transmembrane helix</keyword>
<keyword evidence="5" id="KW-1185">Reference proteome</keyword>
<dbReference type="EMBL" id="CP042913">
    <property type="protein sequence ID" value="QEG32941.1"/>
    <property type="molecule type" value="Genomic_DNA"/>
</dbReference>
<keyword evidence="1 2" id="KW-0812">Transmembrane</keyword>
<dbReference type="Gene3D" id="3.90.1280.20">
    <property type="match status" value="1"/>
</dbReference>
<keyword evidence="1 2" id="KW-0472">Membrane</keyword>
<dbReference type="InterPro" id="IPR046342">
    <property type="entry name" value="CBS_dom_sf"/>
</dbReference>
<evidence type="ECO:0000313" key="5">
    <source>
        <dbReference type="Proteomes" id="UP000323917"/>
    </source>
</evidence>
<feature type="domain" description="CNNM transmembrane" evidence="3">
    <location>
        <begin position="1"/>
        <end position="188"/>
    </location>
</feature>
<dbReference type="Gene3D" id="3.10.580.10">
    <property type="entry name" value="CBS-domain"/>
    <property type="match status" value="1"/>
</dbReference>
<evidence type="ECO:0000259" key="3">
    <source>
        <dbReference type="PROSITE" id="PS51846"/>
    </source>
</evidence>
<dbReference type="AlphaFoldDB" id="A0A5B9QF55"/>
<dbReference type="KEGG" id="bgok:Pr1d_02020"/>
<feature type="transmembrane region" description="Helical" evidence="2">
    <location>
        <begin position="127"/>
        <end position="147"/>
    </location>
</feature>